<evidence type="ECO:0000313" key="1">
    <source>
        <dbReference type="EMBL" id="CEK88621.1"/>
    </source>
</evidence>
<proteinExistence type="predicted"/>
<protein>
    <submittedName>
        <fullName evidence="1">Uncharacterized protein</fullName>
    </submittedName>
</protein>
<organism evidence="1">
    <name type="scientific">Arion vulgaris</name>
    <dbReference type="NCBI Taxonomy" id="1028688"/>
    <lineage>
        <taxon>Eukaryota</taxon>
        <taxon>Metazoa</taxon>
        <taxon>Spiralia</taxon>
        <taxon>Lophotrochozoa</taxon>
        <taxon>Mollusca</taxon>
        <taxon>Gastropoda</taxon>
        <taxon>Heterobranchia</taxon>
        <taxon>Euthyneura</taxon>
        <taxon>Panpulmonata</taxon>
        <taxon>Eupulmonata</taxon>
        <taxon>Stylommatophora</taxon>
        <taxon>Helicina</taxon>
        <taxon>Arionoidea</taxon>
        <taxon>Arionidae</taxon>
        <taxon>Arion</taxon>
    </lineage>
</organism>
<sequence length="50" mass="5632">MLCHEVTLVAIKDGQERGYQILTEVSTSTASTRNRKLWRSMIINASKHGT</sequence>
<dbReference type="AlphaFoldDB" id="A0A0B7B8I7"/>
<reference evidence="1" key="1">
    <citation type="submission" date="2014-12" db="EMBL/GenBank/DDBJ databases">
        <title>Insight into the proteome of Arion vulgaris.</title>
        <authorList>
            <person name="Aradska J."/>
            <person name="Bulat T."/>
            <person name="Smidak R."/>
            <person name="Sarate P."/>
            <person name="Gangsoo J."/>
            <person name="Sialana F."/>
            <person name="Bilban M."/>
            <person name="Lubec G."/>
        </authorList>
    </citation>
    <scope>NUCLEOTIDE SEQUENCE</scope>
    <source>
        <tissue evidence="1">Skin</tissue>
    </source>
</reference>
<name>A0A0B7B8I7_9EUPU</name>
<gene>
    <name evidence="1" type="primary">ORF166191</name>
</gene>
<accession>A0A0B7B8I7</accession>
<dbReference type="EMBL" id="HACG01041756">
    <property type="protein sequence ID" value="CEK88621.1"/>
    <property type="molecule type" value="Transcribed_RNA"/>
</dbReference>